<evidence type="ECO:0000259" key="2">
    <source>
        <dbReference type="Pfam" id="PF18970"/>
    </source>
</evidence>
<dbReference type="InterPro" id="IPR043763">
    <property type="entry name" value="DUF5709"/>
</dbReference>
<dbReference type="OrthoDB" id="3212066at2"/>
<evidence type="ECO:0000313" key="3">
    <source>
        <dbReference type="EMBL" id="KGM14532.1"/>
    </source>
</evidence>
<reference evidence="3 4" key="1">
    <citation type="submission" date="2013-08" db="EMBL/GenBank/DDBJ databases">
        <title>Genome sequencing of Cellulomonas bogoriensis 69B4.</title>
        <authorList>
            <person name="Chen F."/>
            <person name="Li Y."/>
            <person name="Wang G."/>
        </authorList>
    </citation>
    <scope>NUCLEOTIDE SEQUENCE [LARGE SCALE GENOMIC DNA]</scope>
    <source>
        <strain evidence="3 4">69B4</strain>
    </source>
</reference>
<feature type="domain" description="DUF5709" evidence="2">
    <location>
        <begin position="89"/>
        <end position="136"/>
    </location>
</feature>
<dbReference type="EMBL" id="AXCZ01000001">
    <property type="protein sequence ID" value="KGM14532.1"/>
    <property type="molecule type" value="Genomic_DNA"/>
</dbReference>
<dbReference type="Pfam" id="PF18970">
    <property type="entry name" value="DUF5709"/>
    <property type="match status" value="1"/>
</dbReference>
<evidence type="ECO:0000256" key="1">
    <source>
        <dbReference type="SAM" id="MobiDB-lite"/>
    </source>
</evidence>
<gene>
    <name evidence="3" type="ORF">N869_05175</name>
</gene>
<protein>
    <recommendedName>
        <fullName evidence="2">DUF5709 domain-containing protein</fullName>
    </recommendedName>
</protein>
<comment type="caution">
    <text evidence="3">The sequence shown here is derived from an EMBL/GenBank/DDBJ whole genome shotgun (WGS) entry which is preliminary data.</text>
</comment>
<dbReference type="Proteomes" id="UP000054314">
    <property type="component" value="Unassembled WGS sequence"/>
</dbReference>
<feature type="compositionally biased region" description="Basic and acidic residues" evidence="1">
    <location>
        <begin position="53"/>
        <end position="72"/>
    </location>
</feature>
<organism evidence="3 4">
    <name type="scientific">Cellulomonas bogoriensis 69B4 = DSM 16987</name>
    <dbReference type="NCBI Taxonomy" id="1386082"/>
    <lineage>
        <taxon>Bacteria</taxon>
        <taxon>Bacillati</taxon>
        <taxon>Actinomycetota</taxon>
        <taxon>Actinomycetes</taxon>
        <taxon>Micrococcales</taxon>
        <taxon>Cellulomonadaceae</taxon>
        <taxon>Cellulomonas</taxon>
    </lineage>
</organism>
<proteinExistence type="predicted"/>
<feature type="compositionally biased region" description="Polar residues" evidence="1">
    <location>
        <begin position="1"/>
        <end position="11"/>
    </location>
</feature>
<dbReference type="AlphaFoldDB" id="A0A0A0C3C2"/>
<accession>A0A0A0C3C2</accession>
<feature type="compositionally biased region" description="Basic and acidic residues" evidence="1">
    <location>
        <begin position="30"/>
        <end position="39"/>
    </location>
</feature>
<name>A0A0A0C3C2_9CELL</name>
<feature type="region of interest" description="Disordered" evidence="1">
    <location>
        <begin position="1"/>
        <end position="111"/>
    </location>
</feature>
<evidence type="ECO:0000313" key="4">
    <source>
        <dbReference type="Proteomes" id="UP000054314"/>
    </source>
</evidence>
<sequence length="136" mass="14371">MPEGHTSSTSPDPEMVAEGDSDQLPQEDTLLDRGVKEILDEGYSPPDRPPNPFRHETAAEDREGESLDDRLAQEQPEVWEVDGRPTSSAEPDRAGRLTASDPDPTGGAAQTVIAEDAGIAGGAASAEEAAVHIVEE</sequence>
<keyword evidence="4" id="KW-1185">Reference proteome</keyword>